<comment type="caution">
    <text evidence="2">The sequence shown here is derived from an EMBL/GenBank/DDBJ whole genome shotgun (WGS) entry which is preliminary data.</text>
</comment>
<dbReference type="EMBL" id="BLXT01006939">
    <property type="protein sequence ID" value="GFO34824.1"/>
    <property type="molecule type" value="Genomic_DNA"/>
</dbReference>
<dbReference type="Proteomes" id="UP000735302">
    <property type="component" value="Unassembled WGS sequence"/>
</dbReference>
<gene>
    <name evidence="2" type="ORF">PoB_006132900</name>
</gene>
<evidence type="ECO:0000259" key="1">
    <source>
        <dbReference type="Pfam" id="PF00501"/>
    </source>
</evidence>
<sequence>MGLTSLALSLVAQPRNGFLKLSLKRCGVCGQQWLSARATRRNFANRFTVTVINARPCLFEIGIRVQYQSKEYVVIEVLSLKETCKPSAIMSLVSEILRKAEEMPEKPAFIFIGADFARTVLTFAEVSCLGRKFAAVLRNKGLGAGDVVCNTLANSPERLISK</sequence>
<organism evidence="2 3">
    <name type="scientific">Plakobranchus ocellatus</name>
    <dbReference type="NCBI Taxonomy" id="259542"/>
    <lineage>
        <taxon>Eukaryota</taxon>
        <taxon>Metazoa</taxon>
        <taxon>Spiralia</taxon>
        <taxon>Lophotrochozoa</taxon>
        <taxon>Mollusca</taxon>
        <taxon>Gastropoda</taxon>
        <taxon>Heterobranchia</taxon>
        <taxon>Euthyneura</taxon>
        <taxon>Panpulmonata</taxon>
        <taxon>Sacoglossa</taxon>
        <taxon>Placobranchoidea</taxon>
        <taxon>Plakobranchidae</taxon>
        <taxon>Plakobranchus</taxon>
    </lineage>
</organism>
<dbReference type="SUPFAM" id="SSF56801">
    <property type="entry name" value="Acetyl-CoA synthetase-like"/>
    <property type="match status" value="1"/>
</dbReference>
<proteinExistence type="predicted"/>
<feature type="domain" description="AMP-dependent synthetase/ligase" evidence="1">
    <location>
        <begin position="98"/>
        <end position="160"/>
    </location>
</feature>
<dbReference type="InterPro" id="IPR000873">
    <property type="entry name" value="AMP-dep_synth/lig_dom"/>
</dbReference>
<dbReference type="AlphaFoldDB" id="A0AAV4CSI7"/>
<dbReference type="InterPro" id="IPR042099">
    <property type="entry name" value="ANL_N_sf"/>
</dbReference>
<keyword evidence="3" id="KW-1185">Reference proteome</keyword>
<name>A0AAV4CSI7_9GAST</name>
<evidence type="ECO:0000313" key="2">
    <source>
        <dbReference type="EMBL" id="GFO34824.1"/>
    </source>
</evidence>
<dbReference type="Pfam" id="PF00501">
    <property type="entry name" value="AMP-binding"/>
    <property type="match status" value="1"/>
</dbReference>
<accession>A0AAV4CSI7</accession>
<protein>
    <submittedName>
        <fullName evidence="2">Acyl-CoA synthetase</fullName>
    </submittedName>
</protein>
<reference evidence="2 3" key="1">
    <citation type="journal article" date="2021" name="Elife">
        <title>Chloroplast acquisition without the gene transfer in kleptoplastic sea slugs, Plakobranchus ocellatus.</title>
        <authorList>
            <person name="Maeda T."/>
            <person name="Takahashi S."/>
            <person name="Yoshida T."/>
            <person name="Shimamura S."/>
            <person name="Takaki Y."/>
            <person name="Nagai Y."/>
            <person name="Toyoda A."/>
            <person name="Suzuki Y."/>
            <person name="Arimoto A."/>
            <person name="Ishii H."/>
            <person name="Satoh N."/>
            <person name="Nishiyama T."/>
            <person name="Hasebe M."/>
            <person name="Maruyama T."/>
            <person name="Minagawa J."/>
            <person name="Obokata J."/>
            <person name="Shigenobu S."/>
        </authorList>
    </citation>
    <scope>NUCLEOTIDE SEQUENCE [LARGE SCALE GENOMIC DNA]</scope>
</reference>
<evidence type="ECO:0000313" key="3">
    <source>
        <dbReference type="Proteomes" id="UP000735302"/>
    </source>
</evidence>
<dbReference type="Gene3D" id="3.40.50.12780">
    <property type="entry name" value="N-terminal domain of ligase-like"/>
    <property type="match status" value="1"/>
</dbReference>